<dbReference type="SUPFAM" id="SSF69279">
    <property type="entry name" value="Phage tail proteins"/>
    <property type="match status" value="2"/>
</dbReference>
<dbReference type="Pfam" id="PF04717">
    <property type="entry name" value="Phage_base_V"/>
    <property type="match status" value="1"/>
</dbReference>
<organism evidence="2 3">
    <name type="scientific">Saccharospirillum salsuginis</name>
    <dbReference type="NCBI Taxonomy" id="418750"/>
    <lineage>
        <taxon>Bacteria</taxon>
        <taxon>Pseudomonadati</taxon>
        <taxon>Pseudomonadota</taxon>
        <taxon>Gammaproteobacteria</taxon>
        <taxon>Oceanospirillales</taxon>
        <taxon>Saccharospirillaceae</taxon>
        <taxon>Saccharospirillum</taxon>
    </lineage>
</organism>
<evidence type="ECO:0000313" key="3">
    <source>
        <dbReference type="Proteomes" id="UP000626148"/>
    </source>
</evidence>
<dbReference type="Pfam" id="PF05954">
    <property type="entry name" value="Phage_GPD"/>
    <property type="match status" value="1"/>
</dbReference>
<dbReference type="Gene3D" id="4.10.220.110">
    <property type="match status" value="1"/>
</dbReference>
<evidence type="ECO:0000259" key="1">
    <source>
        <dbReference type="Pfam" id="PF04717"/>
    </source>
</evidence>
<dbReference type="InterPro" id="IPR006531">
    <property type="entry name" value="Gp5/Vgr_OB"/>
</dbReference>
<dbReference type="SUPFAM" id="SSF69349">
    <property type="entry name" value="Phage fibre proteins"/>
    <property type="match status" value="1"/>
</dbReference>
<reference evidence="2" key="2">
    <citation type="submission" date="2020-09" db="EMBL/GenBank/DDBJ databases">
        <authorList>
            <person name="Sun Q."/>
            <person name="Kim S."/>
        </authorList>
    </citation>
    <scope>NUCLEOTIDE SEQUENCE</scope>
    <source>
        <strain evidence="2">KCTC 22169</strain>
    </source>
</reference>
<gene>
    <name evidence="2" type="ORF">GCM10007392_29310</name>
</gene>
<proteinExistence type="predicted"/>
<dbReference type="Gene3D" id="2.40.50.230">
    <property type="entry name" value="Gp5 N-terminal domain"/>
    <property type="match status" value="1"/>
</dbReference>
<reference evidence="2" key="1">
    <citation type="journal article" date="2014" name="Int. J. Syst. Evol. Microbiol.">
        <title>Complete genome sequence of Corynebacterium casei LMG S-19264T (=DSM 44701T), isolated from a smear-ripened cheese.</title>
        <authorList>
            <consortium name="US DOE Joint Genome Institute (JGI-PGF)"/>
            <person name="Walter F."/>
            <person name="Albersmeier A."/>
            <person name="Kalinowski J."/>
            <person name="Ruckert C."/>
        </authorList>
    </citation>
    <scope>NUCLEOTIDE SEQUENCE</scope>
    <source>
        <strain evidence="2">KCTC 22169</strain>
    </source>
</reference>
<name>A0A918KEQ6_9GAMM</name>
<dbReference type="InterPro" id="IPR006533">
    <property type="entry name" value="T6SS_Vgr_RhsGE"/>
</dbReference>
<dbReference type="RefSeq" id="WP_189609979.1">
    <property type="nucleotide sequence ID" value="NZ_BMXR01000007.1"/>
</dbReference>
<dbReference type="Gene3D" id="3.55.50.10">
    <property type="entry name" value="Baseplate protein-like domains"/>
    <property type="match status" value="1"/>
</dbReference>
<dbReference type="SUPFAM" id="SSF69255">
    <property type="entry name" value="gp5 N-terminal domain-like"/>
    <property type="match status" value="1"/>
</dbReference>
<keyword evidence="3" id="KW-1185">Reference proteome</keyword>
<dbReference type="Gene3D" id="2.30.110.50">
    <property type="match status" value="1"/>
</dbReference>
<accession>A0A918KEQ6</accession>
<feature type="domain" description="Gp5/Type VI secretion system Vgr protein OB-fold" evidence="1">
    <location>
        <begin position="383"/>
        <end position="456"/>
    </location>
</feature>
<sequence>MTLSIAGINKAMREVGLADESQYFLKIANVPDDNCLVESVRLDGWTFHRDFSISVKVLLRHELPDDDVIGLNATLSVIDRGVLSPLHAIVTEVRDADGNGDYAGLELTLGSALWPLHQRRHNRVFVDRSANDIARDVLEQALDGHGSVEVLAKTTPVLPMTVQYEETDYQFVRRILAREGVYLHLHQADGDTIVQLVGDLSQLTEGETPIPLRYATNAGAAKNDEHIFKVTRVRNAATRQFQLADTNPWLSTDLTSQHDVDLASADGVQHHWGLNTQDTDRSQALGDRLAEHALWQASTRVFETTCRSLKPGSLIELTDHPELSGSFRVVEVLFSGSQRGAAGNGLGGQENAFQCRVTVIPADLAYRPPYQPRPPVYGTFTATIDTEVDERGLYRLRYPFDARTESDGPASPPTRLMQTLGGEDHGMHFPLAKGTEVAVTCENGDLDRPIVLGALYNRQAHNPVTDGNARHNLIQTRAGQRFLMDDTPEQEAIHLETPEAKNRLSLSAEQDAHLATLESVEGDVRLHAGEAMTLESGKNQTTTVGADHTVHVKGNQQLQTEEGKITVESATDIEYSAGEAIRWQTREGEMTLSSGAAMQWQVGDGLTQQIDSGDCEVRVNDGSFLLEAAADILFNGIDSGTLTLAQGDGLIQIDSGGNLTLDAPQVDITADTIAIKGGTIGNN</sequence>
<comment type="caution">
    <text evidence="2">The sequence shown here is derived from an EMBL/GenBank/DDBJ whole genome shotgun (WGS) entry which is preliminary data.</text>
</comment>
<protein>
    <recommendedName>
        <fullName evidence="1">Gp5/Type VI secretion system Vgr protein OB-fold domain-containing protein</fullName>
    </recommendedName>
</protein>
<dbReference type="EMBL" id="BMXR01000007">
    <property type="protein sequence ID" value="GGX59508.1"/>
    <property type="molecule type" value="Genomic_DNA"/>
</dbReference>
<dbReference type="NCBIfam" id="TIGR01646">
    <property type="entry name" value="vgr_GE"/>
    <property type="match status" value="1"/>
</dbReference>
<dbReference type="AlphaFoldDB" id="A0A918KEQ6"/>
<dbReference type="InterPro" id="IPR037026">
    <property type="entry name" value="Vgr_OB-fold_dom_sf"/>
</dbReference>
<evidence type="ECO:0000313" key="2">
    <source>
        <dbReference type="EMBL" id="GGX59508.1"/>
    </source>
</evidence>
<dbReference type="Proteomes" id="UP000626148">
    <property type="component" value="Unassembled WGS sequence"/>
</dbReference>